<dbReference type="Proteomes" id="UP000324222">
    <property type="component" value="Unassembled WGS sequence"/>
</dbReference>
<accession>A0A5B7JIV5</accession>
<protein>
    <submittedName>
        <fullName evidence="1">Uncharacterized protein</fullName>
    </submittedName>
</protein>
<proteinExistence type="predicted"/>
<comment type="caution">
    <text evidence="1">The sequence shown here is derived from an EMBL/GenBank/DDBJ whole genome shotgun (WGS) entry which is preliminary data.</text>
</comment>
<name>A0A5B7JIV5_PORTR</name>
<evidence type="ECO:0000313" key="2">
    <source>
        <dbReference type="Proteomes" id="UP000324222"/>
    </source>
</evidence>
<dbReference type="EMBL" id="VSRR010097681">
    <property type="protein sequence ID" value="MPC94216.1"/>
    <property type="molecule type" value="Genomic_DNA"/>
</dbReference>
<gene>
    <name evidence="1" type="ORF">E2C01_089373</name>
</gene>
<keyword evidence="2" id="KW-1185">Reference proteome</keyword>
<sequence length="69" mass="8045">MGLQTAEGGLGDNKLKELRNEWKQDQEEEKVKFSEVVRRQIQNMKDAVIEVIKEKEDWVQDAVDKKKAS</sequence>
<dbReference type="AlphaFoldDB" id="A0A5B7JIV5"/>
<reference evidence="1 2" key="1">
    <citation type="submission" date="2019-05" db="EMBL/GenBank/DDBJ databases">
        <title>Another draft genome of Portunus trituberculatus and its Hox gene families provides insights of decapod evolution.</title>
        <authorList>
            <person name="Jeong J.-H."/>
            <person name="Song I."/>
            <person name="Kim S."/>
            <person name="Choi T."/>
            <person name="Kim D."/>
            <person name="Ryu S."/>
            <person name="Kim W."/>
        </authorList>
    </citation>
    <scope>NUCLEOTIDE SEQUENCE [LARGE SCALE GENOMIC DNA]</scope>
    <source>
        <tissue evidence="1">Muscle</tissue>
    </source>
</reference>
<organism evidence="1 2">
    <name type="scientific">Portunus trituberculatus</name>
    <name type="common">Swimming crab</name>
    <name type="synonym">Neptunus trituberculatus</name>
    <dbReference type="NCBI Taxonomy" id="210409"/>
    <lineage>
        <taxon>Eukaryota</taxon>
        <taxon>Metazoa</taxon>
        <taxon>Ecdysozoa</taxon>
        <taxon>Arthropoda</taxon>
        <taxon>Crustacea</taxon>
        <taxon>Multicrustacea</taxon>
        <taxon>Malacostraca</taxon>
        <taxon>Eumalacostraca</taxon>
        <taxon>Eucarida</taxon>
        <taxon>Decapoda</taxon>
        <taxon>Pleocyemata</taxon>
        <taxon>Brachyura</taxon>
        <taxon>Eubrachyura</taxon>
        <taxon>Portunoidea</taxon>
        <taxon>Portunidae</taxon>
        <taxon>Portuninae</taxon>
        <taxon>Portunus</taxon>
    </lineage>
</organism>
<evidence type="ECO:0000313" key="1">
    <source>
        <dbReference type="EMBL" id="MPC94216.1"/>
    </source>
</evidence>